<proteinExistence type="predicted"/>
<keyword evidence="4" id="KW-1185">Reference proteome</keyword>
<evidence type="ECO:0000256" key="1">
    <source>
        <dbReference type="ARBA" id="ARBA00023242"/>
    </source>
</evidence>
<gene>
    <name evidence="3" type="ORF">PPRIM_AZ9-3.1.T0760196</name>
</gene>
<dbReference type="EMBL" id="CAJJDM010000079">
    <property type="protein sequence ID" value="CAD8086434.1"/>
    <property type="molecule type" value="Genomic_DNA"/>
</dbReference>
<dbReference type="CDD" id="cd00167">
    <property type="entry name" value="SANT"/>
    <property type="match status" value="1"/>
</dbReference>
<protein>
    <recommendedName>
        <fullName evidence="2">Myb-like domain-containing protein</fullName>
    </recommendedName>
</protein>
<evidence type="ECO:0000313" key="3">
    <source>
        <dbReference type="EMBL" id="CAD8086434.1"/>
    </source>
</evidence>
<dbReference type="InterPro" id="IPR001005">
    <property type="entry name" value="SANT/Myb"/>
</dbReference>
<evidence type="ECO:0000313" key="4">
    <source>
        <dbReference type="Proteomes" id="UP000688137"/>
    </source>
</evidence>
<dbReference type="Proteomes" id="UP000688137">
    <property type="component" value="Unassembled WGS sequence"/>
</dbReference>
<name>A0A8S1NIB9_PARPR</name>
<sequence length="182" mass="21878">MNSDILYNPYQSTAYYFPQFPNFQQQFIQYMIFQQQNVPMQFPQLKYDWRVQPTNILMNCQYDIPEIKNTNQNNHITEVELGNSEKYQLGEEDSQTKSNGHWTQQEHLQYLEFVKSHESILKSKYDKKSKKIFKIMSQFIPTRTATQCRSHHQKFNPLNKGKKKFQKVFRQIPTVILPQNQS</sequence>
<dbReference type="PANTHER" id="PTHR12802:SF155">
    <property type="entry name" value="DEUBIQUITINASE MYSM1"/>
    <property type="match status" value="1"/>
</dbReference>
<organism evidence="3 4">
    <name type="scientific">Paramecium primaurelia</name>
    <dbReference type="NCBI Taxonomy" id="5886"/>
    <lineage>
        <taxon>Eukaryota</taxon>
        <taxon>Sar</taxon>
        <taxon>Alveolata</taxon>
        <taxon>Ciliophora</taxon>
        <taxon>Intramacronucleata</taxon>
        <taxon>Oligohymenophorea</taxon>
        <taxon>Peniculida</taxon>
        <taxon>Parameciidae</taxon>
        <taxon>Paramecium</taxon>
    </lineage>
</organism>
<dbReference type="OMA" id="TRANGHW"/>
<accession>A0A8S1NIB9</accession>
<comment type="caution">
    <text evidence="3">The sequence shown here is derived from an EMBL/GenBank/DDBJ whole genome shotgun (WGS) entry which is preliminary data.</text>
</comment>
<feature type="domain" description="Myb-like" evidence="2">
    <location>
        <begin position="98"/>
        <end position="158"/>
    </location>
</feature>
<dbReference type="AlphaFoldDB" id="A0A8S1NIB9"/>
<keyword evidence="1" id="KW-0539">Nucleus</keyword>
<reference evidence="3" key="1">
    <citation type="submission" date="2021-01" db="EMBL/GenBank/DDBJ databases">
        <authorList>
            <consortium name="Genoscope - CEA"/>
            <person name="William W."/>
        </authorList>
    </citation>
    <scope>NUCLEOTIDE SEQUENCE</scope>
</reference>
<dbReference type="PANTHER" id="PTHR12802">
    <property type="entry name" value="SWI/SNF COMPLEX-RELATED"/>
    <property type="match status" value="1"/>
</dbReference>
<dbReference type="SMART" id="SM00717">
    <property type="entry name" value="SANT"/>
    <property type="match status" value="1"/>
</dbReference>
<evidence type="ECO:0000259" key="2">
    <source>
        <dbReference type="SMART" id="SM00717"/>
    </source>
</evidence>